<organism evidence="1 2">
    <name type="scientific">Bacillus coahuilensis p1.1.43</name>
    <dbReference type="NCBI Taxonomy" id="1150625"/>
    <lineage>
        <taxon>Bacteria</taxon>
        <taxon>Bacillati</taxon>
        <taxon>Bacillota</taxon>
        <taxon>Bacilli</taxon>
        <taxon>Bacillales</taxon>
        <taxon>Bacillaceae</taxon>
        <taxon>Bacillus</taxon>
    </lineage>
</organism>
<reference evidence="1 2" key="1">
    <citation type="journal article" date="2016" name="Front. Microbiol.">
        <title>Microevolution Analysis of Bacillus coahuilensis Unveils Differences in Phosphorus Acquisition Strategies and Their Regulation.</title>
        <authorList>
            <person name="Gomez-Lunar Z."/>
            <person name="Hernandez-Gonzalez I."/>
            <person name="Rodriguez-Torres M.D."/>
            <person name="Souza V."/>
            <person name="Olmedo-Alvarez G."/>
        </authorList>
    </citation>
    <scope>NUCLEOTIDE SEQUENCE [LARGE SCALE GENOMIC DNA]</scope>
    <source>
        <strain evidence="2">p1.1.43</strain>
    </source>
</reference>
<proteinExistence type="predicted"/>
<dbReference type="EMBL" id="LDYG01000029">
    <property type="protein sequence ID" value="KUP06314.1"/>
    <property type="molecule type" value="Genomic_DNA"/>
</dbReference>
<sequence>MEMGKPPNHSGYWAGIEGDRSPIAHWQRLLLREWHSDHHASHIEQSFQAIIPHFRISYCKVCELYDVKLNIRRFKLA</sequence>
<comment type="caution">
    <text evidence="1">The sequence shown here is derived from an EMBL/GenBank/DDBJ whole genome shotgun (WGS) entry which is preliminary data.</text>
</comment>
<evidence type="ECO:0000313" key="1">
    <source>
        <dbReference type="EMBL" id="KUP06314.1"/>
    </source>
</evidence>
<protein>
    <submittedName>
        <fullName evidence="1">Uncharacterized protein</fullName>
    </submittedName>
</protein>
<dbReference type="Proteomes" id="UP000074108">
    <property type="component" value="Unassembled WGS sequence"/>
</dbReference>
<dbReference type="AlphaFoldDB" id="A0A147K833"/>
<gene>
    <name evidence="1" type="ORF">Q75_09250</name>
</gene>
<dbReference type="PATRIC" id="fig|1150625.3.peg.1961"/>
<keyword evidence="2" id="KW-1185">Reference proteome</keyword>
<evidence type="ECO:0000313" key="2">
    <source>
        <dbReference type="Proteomes" id="UP000074108"/>
    </source>
</evidence>
<accession>A0A147K833</accession>
<name>A0A147K833_9BACI</name>